<proteinExistence type="predicted"/>
<accession>A0AAW2TTZ0</accession>
<dbReference type="InterPro" id="IPR053134">
    <property type="entry name" value="RNA-dir_DNA_polymerase"/>
</dbReference>
<protein>
    <recommendedName>
        <fullName evidence="1">Reverse transcriptase domain-containing protein</fullName>
    </recommendedName>
</protein>
<comment type="caution">
    <text evidence="2">The sequence shown here is derived from an EMBL/GenBank/DDBJ whole genome shotgun (WGS) entry which is preliminary data.</text>
</comment>
<dbReference type="InterPro" id="IPR043502">
    <property type="entry name" value="DNA/RNA_pol_sf"/>
</dbReference>
<dbReference type="InterPro" id="IPR000477">
    <property type="entry name" value="RT_dom"/>
</dbReference>
<dbReference type="EMBL" id="JACGWJ010000007">
    <property type="protein sequence ID" value="KAL0407940.1"/>
    <property type="molecule type" value="Genomic_DNA"/>
</dbReference>
<dbReference type="PANTHER" id="PTHR24559:SF431">
    <property type="entry name" value="RNA-DIRECTED DNA POLYMERASE HOMOLOG"/>
    <property type="match status" value="1"/>
</dbReference>
<dbReference type="Gene3D" id="3.30.70.270">
    <property type="match status" value="1"/>
</dbReference>
<dbReference type="PANTHER" id="PTHR24559">
    <property type="entry name" value="TRANSPOSON TY3-I GAG-POL POLYPROTEIN"/>
    <property type="match status" value="1"/>
</dbReference>
<dbReference type="CDD" id="cd01647">
    <property type="entry name" value="RT_LTR"/>
    <property type="match status" value="1"/>
</dbReference>
<reference evidence="2" key="1">
    <citation type="submission" date="2020-06" db="EMBL/GenBank/DDBJ databases">
        <authorList>
            <person name="Li T."/>
            <person name="Hu X."/>
            <person name="Zhang T."/>
            <person name="Song X."/>
            <person name="Zhang H."/>
            <person name="Dai N."/>
            <person name="Sheng W."/>
            <person name="Hou X."/>
            <person name="Wei L."/>
        </authorList>
    </citation>
    <scope>NUCLEOTIDE SEQUENCE</scope>
    <source>
        <strain evidence="2">G02</strain>
        <tissue evidence="2">Leaf</tissue>
    </source>
</reference>
<feature type="domain" description="Reverse transcriptase" evidence="1">
    <location>
        <begin position="1"/>
        <end position="82"/>
    </location>
</feature>
<name>A0AAW2TTZ0_SESRA</name>
<organism evidence="2">
    <name type="scientific">Sesamum radiatum</name>
    <name type="common">Black benniseed</name>
    <dbReference type="NCBI Taxonomy" id="300843"/>
    <lineage>
        <taxon>Eukaryota</taxon>
        <taxon>Viridiplantae</taxon>
        <taxon>Streptophyta</taxon>
        <taxon>Embryophyta</taxon>
        <taxon>Tracheophyta</taxon>
        <taxon>Spermatophyta</taxon>
        <taxon>Magnoliopsida</taxon>
        <taxon>eudicotyledons</taxon>
        <taxon>Gunneridae</taxon>
        <taxon>Pentapetalae</taxon>
        <taxon>asterids</taxon>
        <taxon>lamiids</taxon>
        <taxon>Lamiales</taxon>
        <taxon>Pedaliaceae</taxon>
        <taxon>Sesamum</taxon>
    </lineage>
</organism>
<gene>
    <name evidence="2" type="ORF">Sradi_1728400</name>
</gene>
<evidence type="ECO:0000313" key="2">
    <source>
        <dbReference type="EMBL" id="KAL0407940.1"/>
    </source>
</evidence>
<dbReference type="SUPFAM" id="SSF56672">
    <property type="entry name" value="DNA/RNA polymerases"/>
    <property type="match status" value="1"/>
</dbReference>
<sequence>MPFSLKNVNVTYQRLINKMFEKLIGNTMEVYIDDIMVKSTKRVDHLTHLTECFEIVRKYSMKLNPAKCTFEGKGGKFLGYLVTKRGIEVNMEKVQVIMEMKSPKSVKEVQQLIGHIPSLGHFLS</sequence>
<reference evidence="2" key="2">
    <citation type="journal article" date="2024" name="Plant">
        <title>Genomic evolution and insights into agronomic trait innovations of Sesamum species.</title>
        <authorList>
            <person name="Miao H."/>
            <person name="Wang L."/>
            <person name="Qu L."/>
            <person name="Liu H."/>
            <person name="Sun Y."/>
            <person name="Le M."/>
            <person name="Wang Q."/>
            <person name="Wei S."/>
            <person name="Zheng Y."/>
            <person name="Lin W."/>
            <person name="Duan Y."/>
            <person name="Cao H."/>
            <person name="Xiong S."/>
            <person name="Wang X."/>
            <person name="Wei L."/>
            <person name="Li C."/>
            <person name="Ma Q."/>
            <person name="Ju M."/>
            <person name="Zhao R."/>
            <person name="Li G."/>
            <person name="Mu C."/>
            <person name="Tian Q."/>
            <person name="Mei H."/>
            <person name="Zhang T."/>
            <person name="Gao T."/>
            <person name="Zhang H."/>
        </authorList>
    </citation>
    <scope>NUCLEOTIDE SEQUENCE</scope>
    <source>
        <strain evidence="2">G02</strain>
    </source>
</reference>
<dbReference type="Pfam" id="PF00078">
    <property type="entry name" value="RVT_1"/>
    <property type="match status" value="1"/>
</dbReference>
<evidence type="ECO:0000259" key="1">
    <source>
        <dbReference type="PROSITE" id="PS50878"/>
    </source>
</evidence>
<dbReference type="AlphaFoldDB" id="A0AAW2TTZ0"/>
<dbReference type="InterPro" id="IPR043128">
    <property type="entry name" value="Rev_trsase/Diguanyl_cyclase"/>
</dbReference>
<dbReference type="PROSITE" id="PS50878">
    <property type="entry name" value="RT_POL"/>
    <property type="match status" value="1"/>
</dbReference>